<evidence type="ECO:0000313" key="3">
    <source>
        <dbReference type="Proteomes" id="UP001243989"/>
    </source>
</evidence>
<evidence type="ECO:0000313" key="2">
    <source>
        <dbReference type="EMBL" id="KAK1640877.1"/>
    </source>
</evidence>
<sequence length="275" mass="27068">MVCLKQVAALAAASYAAGTYASAIPDLIGGGGAPQPSIPANRERSNGISKRQTAGGFIDMDAGPITSDCGVAATFSLNTLGQLVVGDSVISMNPGTTFIPLRPISPPGSITVTFALNNGALTWSNANFFGGQAGFCQDTAGQVYATFADPAVSYPANCAPVQLGPVVASTCGNTGGLSTTSAPPSGSVTTVGSTIVSTGPGGSLTTTVNSFATTLAPPFTAPTTSAVANGTLTLPPGLYTVAGFATPAGAVCSIVSESWIVGQTTLLSPLATRAV</sequence>
<dbReference type="GeneID" id="85476867"/>
<organism evidence="2 3">
    <name type="scientific">Colletotrichum phormii</name>
    <dbReference type="NCBI Taxonomy" id="359342"/>
    <lineage>
        <taxon>Eukaryota</taxon>
        <taxon>Fungi</taxon>
        <taxon>Dikarya</taxon>
        <taxon>Ascomycota</taxon>
        <taxon>Pezizomycotina</taxon>
        <taxon>Sordariomycetes</taxon>
        <taxon>Hypocreomycetidae</taxon>
        <taxon>Glomerellales</taxon>
        <taxon>Glomerellaceae</taxon>
        <taxon>Colletotrichum</taxon>
        <taxon>Colletotrichum acutatum species complex</taxon>
    </lineage>
</organism>
<keyword evidence="3" id="KW-1185">Reference proteome</keyword>
<accession>A0AAJ0A2F4</accession>
<dbReference type="Proteomes" id="UP001243989">
    <property type="component" value="Unassembled WGS sequence"/>
</dbReference>
<proteinExistence type="predicted"/>
<feature type="domain" description="DUF7908" evidence="1">
    <location>
        <begin position="46"/>
        <end position="166"/>
    </location>
</feature>
<dbReference type="Pfam" id="PF25485">
    <property type="entry name" value="DUF7908"/>
    <property type="match status" value="1"/>
</dbReference>
<name>A0AAJ0A2F4_9PEZI</name>
<dbReference type="RefSeq" id="XP_060449484.1">
    <property type="nucleotide sequence ID" value="XM_060592005.1"/>
</dbReference>
<gene>
    <name evidence="2" type="ORF">BDP81DRAFT_445882</name>
</gene>
<dbReference type="InterPro" id="IPR057230">
    <property type="entry name" value="DUF7908"/>
</dbReference>
<reference evidence="2" key="1">
    <citation type="submission" date="2021-06" db="EMBL/GenBank/DDBJ databases">
        <title>Comparative genomics, transcriptomics and evolutionary studies reveal genomic signatures of adaptation to plant cell wall in hemibiotrophic fungi.</title>
        <authorList>
            <consortium name="DOE Joint Genome Institute"/>
            <person name="Baroncelli R."/>
            <person name="Diaz J.F."/>
            <person name="Benocci T."/>
            <person name="Peng M."/>
            <person name="Battaglia E."/>
            <person name="Haridas S."/>
            <person name="Andreopoulos W."/>
            <person name="Labutti K."/>
            <person name="Pangilinan J."/>
            <person name="Floch G.L."/>
            <person name="Makela M.R."/>
            <person name="Henrissat B."/>
            <person name="Grigoriev I.V."/>
            <person name="Crouch J.A."/>
            <person name="De Vries R.P."/>
            <person name="Sukno S.A."/>
            <person name="Thon M.R."/>
        </authorList>
    </citation>
    <scope>NUCLEOTIDE SEQUENCE</scope>
    <source>
        <strain evidence="2">CBS 102054</strain>
    </source>
</reference>
<comment type="caution">
    <text evidence="2">The sequence shown here is derived from an EMBL/GenBank/DDBJ whole genome shotgun (WGS) entry which is preliminary data.</text>
</comment>
<protein>
    <recommendedName>
        <fullName evidence="1">DUF7908 domain-containing protein</fullName>
    </recommendedName>
</protein>
<dbReference type="EMBL" id="JAHMHQ010000003">
    <property type="protein sequence ID" value="KAK1640877.1"/>
    <property type="molecule type" value="Genomic_DNA"/>
</dbReference>
<dbReference type="AlphaFoldDB" id="A0AAJ0A2F4"/>
<evidence type="ECO:0000259" key="1">
    <source>
        <dbReference type="Pfam" id="PF25485"/>
    </source>
</evidence>